<sequence length="713" mass="80036">MPLCSACNALDMFSCPSFPASSRNFETIRKNASLGCDLCTLIFSVAFDHVLFISKELDLKNTSKANLKTEDRDFTVHLWLSGNGVSVQKPLYNKLLVTVTGKDESWPDQTSILTSRQTNFPHEICVAADPESPAYRSGVIGGTYLGVNMAAPEYIAALSEWLHDCLSNHARCHFAISSSTLFNPRSIELPTRCIEVTPTAAYLRDTQGTIGSYVALSHRWNPEAEAVKTTSANFQQRISGTELGRLSKTFEDAITIVRKLEIRYIWIDSICIIQGTDDWNQEKFKMGQYYERALFTISAIGGYIQAGKDSGILKAQPPKSLVRLAFKENSIRKGSVFLYRRDDKALFLTDVARSELISRGWVFQERLLSKRIIYFTNKVSFLECCSEAPRSFCNDMITEVPQPLEEKSSSNVSRMLPADSLKVNLAWDYDPLTMWYNIVTGFSKTVLTQQSDHLAAISGAAFEYGGAIERKRLEKSDKRWKSTKPTQHYLSGLWLEDIHYGLMWFAVDHQNRECPCGAPSWSWLSNQGEVEWQRRDDTSQPSLEVLGVEYEEEANGVRRLPEVVSMTTKLRVKAKMQPLLIMPGIQDAKSMSVLTGVKVQASPCNQYYTICHPSSPDWAGGWAKFERDPRMAELNNSSSGIGAALAIHVASRQADDTAGPIEDFLNLRRTVYEVIFVKCVKDQTFQRLGAGFTCDLTIARGFQAVEDIEITLI</sequence>
<evidence type="ECO:0000313" key="2">
    <source>
        <dbReference type="EMBL" id="KAF5622383.1"/>
    </source>
</evidence>
<dbReference type="Proteomes" id="UP000530670">
    <property type="component" value="Unassembled WGS sequence"/>
</dbReference>
<evidence type="ECO:0000313" key="3">
    <source>
        <dbReference type="Proteomes" id="UP000530670"/>
    </source>
</evidence>
<dbReference type="AlphaFoldDB" id="A0A8H5VHE4"/>
<accession>A0A8H5VHE4</accession>
<dbReference type="OrthoDB" id="4161196at2759"/>
<dbReference type="GeneID" id="59296077"/>
<reference evidence="2 3" key="1">
    <citation type="submission" date="2020-05" db="EMBL/GenBank/DDBJ databases">
        <title>Identification and distribution of gene clusters putatively required for synthesis of sphingolipid metabolism inhibitors in phylogenetically diverse species of the filamentous fungus Fusarium.</title>
        <authorList>
            <person name="Kim H.-S."/>
            <person name="Busman M."/>
            <person name="Brown D.W."/>
            <person name="Divon H."/>
            <person name="Uhlig S."/>
            <person name="Proctor R.H."/>
        </authorList>
    </citation>
    <scope>NUCLEOTIDE SEQUENCE [LARGE SCALE GENOMIC DNA]</scope>
    <source>
        <strain evidence="2 3">NRRL 66243</strain>
    </source>
</reference>
<name>A0A8H5VHE4_9HYPO</name>
<keyword evidence="3" id="KW-1185">Reference proteome</keyword>
<dbReference type="EMBL" id="JAAQRI010000262">
    <property type="protein sequence ID" value="KAF5622383.1"/>
    <property type="molecule type" value="Genomic_DNA"/>
</dbReference>
<dbReference type="RefSeq" id="XP_037202012.1">
    <property type="nucleotide sequence ID" value="XM_037343807.1"/>
</dbReference>
<dbReference type="PANTHER" id="PTHR33112">
    <property type="entry name" value="DOMAIN PROTEIN, PUTATIVE-RELATED"/>
    <property type="match status" value="1"/>
</dbReference>
<evidence type="ECO:0000259" key="1">
    <source>
        <dbReference type="Pfam" id="PF06985"/>
    </source>
</evidence>
<dbReference type="PANTHER" id="PTHR33112:SF10">
    <property type="entry name" value="TOL"/>
    <property type="match status" value="1"/>
</dbReference>
<proteinExistence type="predicted"/>
<dbReference type="InterPro" id="IPR010730">
    <property type="entry name" value="HET"/>
</dbReference>
<organism evidence="2 3">
    <name type="scientific">Fusarium tjaetaba</name>
    <dbReference type="NCBI Taxonomy" id="1567544"/>
    <lineage>
        <taxon>Eukaryota</taxon>
        <taxon>Fungi</taxon>
        <taxon>Dikarya</taxon>
        <taxon>Ascomycota</taxon>
        <taxon>Pezizomycotina</taxon>
        <taxon>Sordariomycetes</taxon>
        <taxon>Hypocreomycetidae</taxon>
        <taxon>Hypocreales</taxon>
        <taxon>Nectriaceae</taxon>
        <taxon>Fusarium</taxon>
        <taxon>Fusarium fujikuroi species complex</taxon>
    </lineage>
</organism>
<comment type="caution">
    <text evidence="2">The sequence shown here is derived from an EMBL/GenBank/DDBJ whole genome shotgun (WGS) entry which is preliminary data.</text>
</comment>
<dbReference type="Pfam" id="PF06985">
    <property type="entry name" value="HET"/>
    <property type="match status" value="1"/>
</dbReference>
<feature type="domain" description="Heterokaryon incompatibility" evidence="1">
    <location>
        <begin position="213"/>
        <end position="365"/>
    </location>
</feature>
<gene>
    <name evidence="2" type="ORF">FTJAE_10919</name>
</gene>
<protein>
    <submittedName>
        <fullName evidence="2">Heterokaryon incompatibility protein</fullName>
    </submittedName>
</protein>